<name>A0A9D3Z6R5_DREPO</name>
<dbReference type="GO" id="GO:0006886">
    <property type="term" value="P:intracellular protein transport"/>
    <property type="evidence" value="ECO:0007669"/>
    <property type="project" value="InterPro"/>
</dbReference>
<feature type="domain" description="RabBD" evidence="3">
    <location>
        <begin position="12"/>
        <end position="87"/>
    </location>
</feature>
<keyword evidence="5" id="KW-1185">Reference proteome</keyword>
<dbReference type="Proteomes" id="UP000828390">
    <property type="component" value="Unassembled WGS sequence"/>
</dbReference>
<evidence type="ECO:0000256" key="1">
    <source>
        <dbReference type="SAM" id="Coils"/>
    </source>
</evidence>
<dbReference type="GO" id="GO:0031267">
    <property type="term" value="F:small GTPase binding"/>
    <property type="evidence" value="ECO:0007669"/>
    <property type="project" value="InterPro"/>
</dbReference>
<comment type="caution">
    <text evidence="4">The sequence shown here is derived from an EMBL/GenBank/DDBJ whole genome shotgun (WGS) entry which is preliminary data.</text>
</comment>
<dbReference type="Gene3D" id="3.30.40.10">
    <property type="entry name" value="Zinc/RING finger domain, C3HC4 (zinc finger)"/>
    <property type="match status" value="1"/>
</dbReference>
<accession>A0A9D3Z6R5</accession>
<dbReference type="EMBL" id="JAIWYP010000014">
    <property type="protein sequence ID" value="KAH3711254.1"/>
    <property type="molecule type" value="Genomic_DNA"/>
</dbReference>
<reference evidence="4" key="2">
    <citation type="submission" date="2020-11" db="EMBL/GenBank/DDBJ databases">
        <authorList>
            <person name="McCartney M.A."/>
            <person name="Auch B."/>
            <person name="Kono T."/>
            <person name="Mallez S."/>
            <person name="Becker A."/>
            <person name="Gohl D.M."/>
            <person name="Silverstein K.A.T."/>
            <person name="Koren S."/>
            <person name="Bechman K.B."/>
            <person name="Herman A."/>
            <person name="Abrahante J.E."/>
            <person name="Garbe J."/>
        </authorList>
    </citation>
    <scope>NUCLEOTIDE SEQUENCE</scope>
    <source>
        <strain evidence="4">Duluth1</strain>
        <tissue evidence="4">Whole animal</tissue>
    </source>
</reference>
<feature type="compositionally biased region" description="Basic and acidic residues" evidence="2">
    <location>
        <begin position="60"/>
        <end position="73"/>
    </location>
</feature>
<feature type="coiled-coil region" evidence="1">
    <location>
        <begin position="19"/>
        <end position="46"/>
    </location>
</feature>
<keyword evidence="1" id="KW-0175">Coiled coil</keyword>
<dbReference type="InterPro" id="IPR010911">
    <property type="entry name" value="Rab_BD"/>
</dbReference>
<sequence length="91" mass="10741">MSSDRNPSLPPMLDISHLNEEERKIIEDVLRRHKEKEEKEQDMKRRHPIVYSSSCTMEVNDAHEDGDKVRQSEELDVQPDPEWLAQSWATL</sequence>
<dbReference type="PROSITE" id="PS50916">
    <property type="entry name" value="RABBD"/>
    <property type="match status" value="1"/>
</dbReference>
<dbReference type="AlphaFoldDB" id="A0A9D3Z6R5"/>
<dbReference type="InterPro" id="IPR013083">
    <property type="entry name" value="Znf_RING/FYVE/PHD"/>
</dbReference>
<gene>
    <name evidence="4" type="ORF">DPMN_070756</name>
</gene>
<reference evidence="4" key="1">
    <citation type="journal article" date="2019" name="bioRxiv">
        <title>The Genome of the Zebra Mussel, Dreissena polymorpha: A Resource for Invasive Species Research.</title>
        <authorList>
            <person name="McCartney M.A."/>
            <person name="Auch B."/>
            <person name="Kono T."/>
            <person name="Mallez S."/>
            <person name="Zhang Y."/>
            <person name="Obille A."/>
            <person name="Becker A."/>
            <person name="Abrahante J.E."/>
            <person name="Garbe J."/>
            <person name="Badalamenti J.P."/>
            <person name="Herman A."/>
            <person name="Mangelson H."/>
            <person name="Liachko I."/>
            <person name="Sullivan S."/>
            <person name="Sone E.D."/>
            <person name="Koren S."/>
            <person name="Silverstein K.A.T."/>
            <person name="Beckman K.B."/>
            <person name="Gohl D.M."/>
        </authorList>
    </citation>
    <scope>NUCLEOTIDE SEQUENCE</scope>
    <source>
        <strain evidence="4">Duluth1</strain>
        <tissue evidence="4">Whole animal</tissue>
    </source>
</reference>
<organism evidence="4 5">
    <name type="scientific">Dreissena polymorpha</name>
    <name type="common">Zebra mussel</name>
    <name type="synonym">Mytilus polymorpha</name>
    <dbReference type="NCBI Taxonomy" id="45954"/>
    <lineage>
        <taxon>Eukaryota</taxon>
        <taxon>Metazoa</taxon>
        <taxon>Spiralia</taxon>
        <taxon>Lophotrochozoa</taxon>
        <taxon>Mollusca</taxon>
        <taxon>Bivalvia</taxon>
        <taxon>Autobranchia</taxon>
        <taxon>Heteroconchia</taxon>
        <taxon>Euheterodonta</taxon>
        <taxon>Imparidentia</taxon>
        <taxon>Neoheterodontei</taxon>
        <taxon>Myida</taxon>
        <taxon>Dreissenoidea</taxon>
        <taxon>Dreissenidae</taxon>
        <taxon>Dreissena</taxon>
    </lineage>
</organism>
<evidence type="ECO:0000256" key="2">
    <source>
        <dbReference type="SAM" id="MobiDB-lite"/>
    </source>
</evidence>
<feature type="region of interest" description="Disordered" evidence="2">
    <location>
        <begin position="60"/>
        <end position="91"/>
    </location>
</feature>
<proteinExistence type="predicted"/>
<evidence type="ECO:0000313" key="5">
    <source>
        <dbReference type="Proteomes" id="UP000828390"/>
    </source>
</evidence>
<protein>
    <recommendedName>
        <fullName evidence="3">RabBD domain-containing protein</fullName>
    </recommendedName>
</protein>
<evidence type="ECO:0000259" key="3">
    <source>
        <dbReference type="PROSITE" id="PS50916"/>
    </source>
</evidence>
<evidence type="ECO:0000313" key="4">
    <source>
        <dbReference type="EMBL" id="KAH3711254.1"/>
    </source>
</evidence>